<dbReference type="InterPro" id="IPR037069">
    <property type="entry name" value="AcylCoA_DH/ox_N_sf"/>
</dbReference>
<dbReference type="SUPFAM" id="SSF56645">
    <property type="entry name" value="Acyl-CoA dehydrogenase NM domain-like"/>
    <property type="match status" value="1"/>
</dbReference>
<dbReference type="FunFam" id="1.10.540.10:FF:000001">
    <property type="entry name" value="Very long-chain-specific acyl-CoA dehydrogenase, mitochondrial"/>
    <property type="match status" value="1"/>
</dbReference>
<dbReference type="GO" id="GO:0003995">
    <property type="term" value="F:acyl-CoA dehydrogenase activity"/>
    <property type="evidence" value="ECO:0007669"/>
    <property type="project" value="TreeGrafter"/>
</dbReference>
<keyword evidence="5 9" id="KW-0274">FAD</keyword>
<dbReference type="Pfam" id="PF21343">
    <property type="entry name" value="ACAD9-ACADV_C"/>
    <property type="match status" value="1"/>
</dbReference>
<dbReference type="FunFam" id="2.40.110.10:FF:000006">
    <property type="entry name" value="very long-chain specific acyl-CoA dehydrogenase, mitochondrial"/>
    <property type="match status" value="1"/>
</dbReference>
<evidence type="ECO:0000256" key="1">
    <source>
        <dbReference type="ARBA" id="ARBA00001974"/>
    </source>
</evidence>
<evidence type="ECO:0000256" key="2">
    <source>
        <dbReference type="ARBA" id="ARBA00004173"/>
    </source>
</evidence>
<evidence type="ECO:0000259" key="11">
    <source>
        <dbReference type="Pfam" id="PF02770"/>
    </source>
</evidence>
<evidence type="ECO:0000256" key="5">
    <source>
        <dbReference type="ARBA" id="ARBA00022827"/>
    </source>
</evidence>
<keyword evidence="7 9" id="KW-0560">Oxidoreductase</keyword>
<evidence type="ECO:0000259" key="13">
    <source>
        <dbReference type="Pfam" id="PF21343"/>
    </source>
</evidence>
<dbReference type="Gene3D" id="1.10.540.10">
    <property type="entry name" value="Acyl-CoA dehydrogenase/oxidase, N-terminal domain"/>
    <property type="match status" value="1"/>
</dbReference>
<dbReference type="InterPro" id="IPR013786">
    <property type="entry name" value="AcylCoA_DH/ox_N"/>
</dbReference>
<dbReference type="InterPro" id="IPR006091">
    <property type="entry name" value="Acyl-CoA_Oxase/DH_mid-dom"/>
</dbReference>
<dbReference type="InterPro" id="IPR009075">
    <property type="entry name" value="AcylCo_DH/oxidase_C"/>
</dbReference>
<keyword evidence="6" id="KW-0809">Transit peptide</keyword>
<dbReference type="PANTHER" id="PTHR43884:SF9">
    <property type="entry name" value="COMPLEX I ASSEMBLY FACTOR ACAD9, MITOCHONDRIAL"/>
    <property type="match status" value="1"/>
</dbReference>
<dbReference type="EMBL" id="LR782639">
    <property type="protein sequence ID" value="CAB3219672.1"/>
    <property type="molecule type" value="mRNA"/>
</dbReference>
<evidence type="ECO:0000256" key="6">
    <source>
        <dbReference type="ARBA" id="ARBA00022946"/>
    </source>
</evidence>
<keyword evidence="4 9" id="KW-0285">Flavoprotein</keyword>
<protein>
    <submittedName>
        <fullName evidence="14">Acyl-CoA dehydrogenase family member 9, mitochondrial-like</fullName>
    </submittedName>
</protein>
<dbReference type="Gene3D" id="1.20.140.10">
    <property type="entry name" value="Butyryl-CoA Dehydrogenase, subunit A, domain 3"/>
    <property type="match status" value="2"/>
</dbReference>
<evidence type="ECO:0000259" key="12">
    <source>
        <dbReference type="Pfam" id="PF02771"/>
    </source>
</evidence>
<dbReference type="AlphaFoldDB" id="A0A6F9D655"/>
<evidence type="ECO:0000313" key="14">
    <source>
        <dbReference type="EMBL" id="CAB3219672.1"/>
    </source>
</evidence>
<dbReference type="InterPro" id="IPR046373">
    <property type="entry name" value="Acyl-CoA_Oxase/DH_mid-dom_sf"/>
</dbReference>
<comment type="subcellular location">
    <subcellularLocation>
        <location evidence="2">Mitochondrion</location>
    </subcellularLocation>
</comment>
<organism evidence="14">
    <name type="scientific">Phallusia mammillata</name>
    <dbReference type="NCBI Taxonomy" id="59560"/>
    <lineage>
        <taxon>Eukaryota</taxon>
        <taxon>Metazoa</taxon>
        <taxon>Chordata</taxon>
        <taxon>Tunicata</taxon>
        <taxon>Ascidiacea</taxon>
        <taxon>Phlebobranchia</taxon>
        <taxon>Ascidiidae</taxon>
        <taxon>Phallusia</taxon>
    </lineage>
</organism>
<dbReference type="Pfam" id="PF02771">
    <property type="entry name" value="Acyl-CoA_dh_N"/>
    <property type="match status" value="1"/>
</dbReference>
<name>A0A6F9D655_9ASCI</name>
<feature type="domain" description="Acyl-CoA dehydrogenase/oxidase C-terminal" evidence="10">
    <location>
        <begin position="307"/>
        <end position="456"/>
    </location>
</feature>
<dbReference type="GO" id="GO:0005739">
    <property type="term" value="C:mitochondrion"/>
    <property type="evidence" value="ECO:0007669"/>
    <property type="project" value="UniProtKB-SubCell"/>
</dbReference>
<sequence length="672" mass="75136">MTTSISTCRLLARRLRNGNPRFKGICVRKHDYHPFTSIAVRTIATTKPRNESFARQHATGKIDMSWVFPYPTVGSEEGLNELNDYCKEVKQYLLDNVNSKILDHTGIISDEIMQGLKDLGLFALKVPKTFGGKGLSNLEYYRLLETLSLDSSIVEVIHAHQVPGLQGLMQFGNGDQQHKYLRQLASGKLIATVALEEKASGSDIAAISCKAHLSEDGKHWILNGEKEWVVNGGRANLFTVFAKTEVVDLNDQVVEKTTAFLVEKSFGGVSTDDAANTCGLKAANICTVKFEDTPVPVQNVLGEVGFGFEIAVSFINSKRLSMGPMMAGQLHRAINDVTEITSQRERFGMKVSDCELAQEKIFNMTLDTYMLESMVYMTAGQMDKVDQDGNPEDCSIEAAIVKVFSSKIGWSSFAEYFQLVGLDSCDGGFPYQRLLQDFQVSSILKGSDEVLKMYIGLGCLQHAAKVMEDRIRAAKAGGFREKWTAMWDVSRIQIRILQNKATVIPHPSFGLKGESQTKTWLDKRLNNMGRMIESLTDSYAKRVFEVLREHGKGLENEQVIVGRLAEVAINLYGLTCVLARCNKSQILALRNADHEMLLAFAITKRLYKETHMILDLIGPLKIHGHADAQKKAGREVATERRYLPSHPLEVAHRHEEHPKYLEQKNKILELTN</sequence>
<dbReference type="InterPro" id="IPR009100">
    <property type="entry name" value="AcylCoA_DH/oxidase_NM_dom_sf"/>
</dbReference>
<dbReference type="InterPro" id="IPR049448">
    <property type="entry name" value="ACAD9/ACADV-like_C"/>
</dbReference>
<evidence type="ECO:0000256" key="9">
    <source>
        <dbReference type="RuleBase" id="RU362125"/>
    </source>
</evidence>
<dbReference type="SUPFAM" id="SSF47203">
    <property type="entry name" value="Acyl-CoA dehydrogenase C-terminal domain-like"/>
    <property type="match status" value="1"/>
</dbReference>
<feature type="domain" description="Acyl-CoA dehydrogenase/oxidase N-terminal" evidence="12">
    <location>
        <begin position="87"/>
        <end position="188"/>
    </location>
</feature>
<dbReference type="Gene3D" id="2.40.110.10">
    <property type="entry name" value="Butyryl-CoA Dehydrogenase, subunit A, domain 2"/>
    <property type="match status" value="1"/>
</dbReference>
<evidence type="ECO:0000256" key="4">
    <source>
        <dbReference type="ARBA" id="ARBA00022630"/>
    </source>
</evidence>
<proteinExistence type="evidence at transcript level"/>
<reference evidence="14" key="1">
    <citation type="submission" date="2020-04" db="EMBL/GenBank/DDBJ databases">
        <authorList>
            <person name="Neveu A P."/>
        </authorList>
    </citation>
    <scope>NUCLEOTIDE SEQUENCE</scope>
    <source>
        <tissue evidence="14">Whole embryo</tissue>
    </source>
</reference>
<evidence type="ECO:0000256" key="8">
    <source>
        <dbReference type="ARBA" id="ARBA00023128"/>
    </source>
</evidence>
<dbReference type="InterPro" id="IPR036250">
    <property type="entry name" value="AcylCo_DH-like_C"/>
</dbReference>
<comment type="cofactor">
    <cofactor evidence="1 9">
        <name>FAD</name>
        <dbReference type="ChEBI" id="CHEBI:57692"/>
    </cofactor>
</comment>
<comment type="similarity">
    <text evidence="3 9">Belongs to the acyl-CoA dehydrogenase family.</text>
</comment>
<feature type="domain" description="Acyl-CoA oxidase/dehydrogenase middle" evidence="11">
    <location>
        <begin position="194"/>
        <end position="292"/>
    </location>
</feature>
<keyword evidence="8" id="KW-0496">Mitochondrion</keyword>
<feature type="domain" description="ACAD9/ACADV-like C-terminal" evidence="13">
    <location>
        <begin position="524"/>
        <end position="611"/>
    </location>
</feature>
<evidence type="ECO:0000256" key="7">
    <source>
        <dbReference type="ARBA" id="ARBA00023002"/>
    </source>
</evidence>
<evidence type="ECO:0000259" key="10">
    <source>
        <dbReference type="Pfam" id="PF00441"/>
    </source>
</evidence>
<gene>
    <name evidence="14" type="primary">Acad9</name>
</gene>
<dbReference type="Pfam" id="PF02770">
    <property type="entry name" value="Acyl-CoA_dh_M"/>
    <property type="match status" value="1"/>
</dbReference>
<accession>A0A6F9D655</accession>
<dbReference type="GO" id="GO:0006631">
    <property type="term" value="P:fatty acid metabolic process"/>
    <property type="evidence" value="ECO:0007669"/>
    <property type="project" value="UniProtKB-ARBA"/>
</dbReference>
<evidence type="ECO:0000256" key="3">
    <source>
        <dbReference type="ARBA" id="ARBA00009347"/>
    </source>
</evidence>
<dbReference type="PANTHER" id="PTHR43884">
    <property type="entry name" value="ACYL-COA DEHYDROGENASE"/>
    <property type="match status" value="1"/>
</dbReference>
<dbReference type="Pfam" id="PF00441">
    <property type="entry name" value="Acyl-CoA_dh_1"/>
    <property type="match status" value="1"/>
</dbReference>
<dbReference type="GO" id="GO:0050660">
    <property type="term" value="F:flavin adenine dinucleotide binding"/>
    <property type="evidence" value="ECO:0007669"/>
    <property type="project" value="InterPro"/>
</dbReference>